<dbReference type="AlphaFoldDB" id="A0A0J9CUS9"/>
<dbReference type="EMBL" id="CP060122">
    <property type="protein sequence ID" value="QNG46829.1"/>
    <property type="molecule type" value="Genomic_DNA"/>
</dbReference>
<evidence type="ECO:0000313" key="6">
    <source>
        <dbReference type="Proteomes" id="UP000037029"/>
    </source>
</evidence>
<accession>A0A0J9CUS9</accession>
<reference evidence="3 8" key="3">
    <citation type="submission" date="2020-04" db="EMBL/GenBank/DDBJ databases">
        <title>The Whole Genome Analysis of High salt-tolerant Sphingobium yanoikuyae YC-XJ2 with Aryl organophosphorus flame retardants (aryl-OPFRs)-degrading capacity and characteristics of Related phosphotriesterase.</title>
        <authorList>
            <person name="Li X."/>
        </authorList>
    </citation>
    <scope>NUCLEOTIDE SEQUENCE [LARGE SCALE GENOMIC DNA]</scope>
    <source>
        <strain evidence="3 8">YC-XJ2</strain>
    </source>
</reference>
<organism evidence="1 6">
    <name type="scientific">Sphingobium yanoikuyae</name>
    <name type="common">Sphingomonas yanoikuyae</name>
    <dbReference type="NCBI Taxonomy" id="13690"/>
    <lineage>
        <taxon>Bacteria</taxon>
        <taxon>Pseudomonadati</taxon>
        <taxon>Pseudomonadota</taxon>
        <taxon>Alphaproteobacteria</taxon>
        <taxon>Sphingomonadales</taxon>
        <taxon>Sphingomonadaceae</taxon>
        <taxon>Sphingobium</taxon>
    </lineage>
</organism>
<evidence type="ECO:0000313" key="9">
    <source>
        <dbReference type="Proteomes" id="UP000515377"/>
    </source>
</evidence>
<dbReference type="Proteomes" id="UP000502611">
    <property type="component" value="Chromosome"/>
</dbReference>
<evidence type="ECO:0000313" key="3">
    <source>
        <dbReference type="EMBL" id="QJR00992.1"/>
    </source>
</evidence>
<proteinExistence type="predicted"/>
<dbReference type="EMBL" id="CP053021">
    <property type="protein sequence ID" value="QJR00992.1"/>
    <property type="molecule type" value="Genomic_DNA"/>
</dbReference>
<evidence type="ECO:0000313" key="8">
    <source>
        <dbReference type="Proteomes" id="UP000502611"/>
    </source>
</evidence>
<evidence type="ECO:0000313" key="4">
    <source>
        <dbReference type="EMBL" id="QNG46829.1"/>
    </source>
</evidence>
<reference evidence="4 9" key="4">
    <citation type="submission" date="2020-07" db="EMBL/GenBank/DDBJ databases">
        <title>Whole genome sequence of Sphingobium yanoikuyae A3.</title>
        <authorList>
            <person name="Han S.-S."/>
        </authorList>
    </citation>
    <scope>NUCLEOTIDE SEQUENCE [LARGE SCALE GENOMIC DNA]</scope>
    <source>
        <strain evidence="4 9">A3</strain>
    </source>
</reference>
<name>A0A0J9CUS9_SPHYA</name>
<dbReference type="Proteomes" id="UP000515377">
    <property type="component" value="Chromosome"/>
</dbReference>
<dbReference type="EMBL" id="JAOCKX010000010">
    <property type="protein sequence ID" value="MDH2131271.1"/>
    <property type="molecule type" value="Genomic_DNA"/>
</dbReference>
<dbReference type="EMBL" id="QRAL01000030">
    <property type="protein sequence ID" value="RSU54130.1"/>
    <property type="molecule type" value="Genomic_DNA"/>
</dbReference>
<dbReference type="Proteomes" id="UP000287401">
    <property type="component" value="Unassembled WGS sequence"/>
</dbReference>
<evidence type="ECO:0000313" key="1">
    <source>
        <dbReference type="EMBL" id="ATP21023.1"/>
    </source>
</evidence>
<sequence length="72" mass="8031">MPGNIPPDKKAAFERLANHLDEEYPYPGCRDDLRDVASGSSAIIERAYWRDPVQVMTGLAWMLVGLMIGVLL</sequence>
<evidence type="ECO:0000313" key="2">
    <source>
        <dbReference type="EMBL" id="MDH2131271.1"/>
    </source>
</evidence>
<gene>
    <name evidence="1" type="ORF">BV87_23295</name>
    <name evidence="5" type="ORF">DAH51_20510</name>
    <name evidence="4" type="ORF">H3V42_04045</name>
    <name evidence="3" type="ORF">HH800_01535</name>
    <name evidence="2" type="ORF">N5J77_09070</name>
</gene>
<dbReference type="EMBL" id="CP020925">
    <property type="protein sequence ID" value="ATP21023.1"/>
    <property type="molecule type" value="Genomic_DNA"/>
</dbReference>
<evidence type="ECO:0000313" key="7">
    <source>
        <dbReference type="Proteomes" id="UP000287401"/>
    </source>
</evidence>
<reference evidence="2" key="5">
    <citation type="submission" date="2022-09" db="EMBL/GenBank/DDBJ databases">
        <title>Intensive care unit water sources are persistently colonized with multi-drug resistant bacteria and are the site of extensive horizontal gene transfer of antibiotic resistance genes.</title>
        <authorList>
            <person name="Diorio-Toth L."/>
        </authorList>
    </citation>
    <scope>NUCLEOTIDE SEQUENCE</scope>
    <source>
        <strain evidence="2">GD03659</strain>
    </source>
</reference>
<dbReference type="Proteomes" id="UP001162318">
    <property type="component" value="Unassembled WGS sequence"/>
</dbReference>
<dbReference type="Proteomes" id="UP000037029">
    <property type="component" value="Chromosome"/>
</dbReference>
<reference evidence="1 6" key="1">
    <citation type="submission" date="2017-04" db="EMBL/GenBank/DDBJ databases">
        <title>Characterization, genome and methylation analysis of a phthalic acid esters degrading strain Sphingobium yanoikuyae SHJ.</title>
        <authorList>
            <person name="Feng L."/>
        </authorList>
    </citation>
    <scope>NUCLEOTIDE SEQUENCE [LARGE SCALE GENOMIC DNA]</scope>
    <source>
        <strain evidence="1 6">SHJ</strain>
    </source>
</reference>
<reference evidence="5 7" key="2">
    <citation type="submission" date="2018-07" db="EMBL/GenBank/DDBJ databases">
        <title>Genomic and Epidemiologic Investigation of an Indolent Hospital Outbreak.</title>
        <authorList>
            <person name="Johnson R.C."/>
            <person name="Deming C."/>
            <person name="Conlan S."/>
            <person name="Zellmer C.J."/>
            <person name="Michelin A.V."/>
            <person name="Lee-Lin S."/>
            <person name="Thomas P.J."/>
            <person name="Park M."/>
            <person name="Weingarten R.A."/>
            <person name="Less J."/>
            <person name="Dekker J.P."/>
            <person name="Frank K.M."/>
            <person name="Musser K.A."/>
            <person name="Mcquiston J.R."/>
            <person name="Henderson D.K."/>
            <person name="Lau A.F."/>
            <person name="Palmore T.N."/>
            <person name="Segre J.A."/>
        </authorList>
    </citation>
    <scope>NUCLEOTIDE SEQUENCE [LARGE SCALE GENOMIC DNA]</scope>
    <source>
        <strain evidence="5 7">SK-NIH.Env6_1116</strain>
    </source>
</reference>
<dbReference type="RefSeq" id="WP_004210831.1">
    <property type="nucleotide sequence ID" value="NZ_CP020925.1"/>
</dbReference>
<evidence type="ECO:0000313" key="5">
    <source>
        <dbReference type="EMBL" id="RSU54130.1"/>
    </source>
</evidence>
<protein>
    <submittedName>
        <fullName evidence="1">Uncharacterized protein</fullName>
    </submittedName>
</protein>